<keyword evidence="3" id="KW-1185">Reference proteome</keyword>
<name>A0A926KMW6_9BACL</name>
<gene>
    <name evidence="2" type="ORF">ICC18_11670</name>
</gene>
<dbReference type="SUPFAM" id="SSF109854">
    <property type="entry name" value="DinB/YfiT-like putative metalloenzymes"/>
    <property type="match status" value="1"/>
</dbReference>
<evidence type="ECO:0000313" key="3">
    <source>
        <dbReference type="Proteomes" id="UP000650466"/>
    </source>
</evidence>
<dbReference type="InterPro" id="IPR024775">
    <property type="entry name" value="DinB-like"/>
</dbReference>
<reference evidence="2" key="1">
    <citation type="submission" date="2020-09" db="EMBL/GenBank/DDBJ databases">
        <title>Draft Genome Sequence of Paenibacillus sp. WST5.</title>
        <authorList>
            <person name="Bao Z."/>
        </authorList>
    </citation>
    <scope>NUCLEOTIDE SEQUENCE</scope>
    <source>
        <strain evidence="2">WST5</strain>
    </source>
</reference>
<proteinExistence type="predicted"/>
<dbReference type="AlphaFoldDB" id="A0A926KMW6"/>
<dbReference type="Gene3D" id="1.20.120.450">
    <property type="entry name" value="dinb family like domain"/>
    <property type="match status" value="1"/>
</dbReference>
<comment type="caution">
    <text evidence="2">The sequence shown here is derived from an EMBL/GenBank/DDBJ whole genome shotgun (WGS) entry which is preliminary data.</text>
</comment>
<dbReference type="Proteomes" id="UP000650466">
    <property type="component" value="Unassembled WGS sequence"/>
</dbReference>
<dbReference type="RefSeq" id="WP_188174543.1">
    <property type="nucleotide sequence ID" value="NZ_JACVVD010000003.1"/>
</dbReference>
<dbReference type="Pfam" id="PF12867">
    <property type="entry name" value="DinB_2"/>
    <property type="match status" value="1"/>
</dbReference>
<sequence length="170" mass="19589">MLQRPDRNEYAPYFSTYIDAVPDEDYDQFLRNQLDEVKDLFSQLSEEKGEGRYAPGKWSLKEVLGHMTDTERVMSYRMMRIARGDFTKLPGFDQDILIANGSFSEFTLKALLEDFVAVRKATFTLLGTIPDSAWERTGNVSERDVTARSLAYIIAGHAQHHLNVIQQRYL</sequence>
<evidence type="ECO:0000259" key="1">
    <source>
        <dbReference type="Pfam" id="PF12867"/>
    </source>
</evidence>
<accession>A0A926KMW6</accession>
<dbReference type="EMBL" id="JACVVD010000003">
    <property type="protein sequence ID" value="MBD0380777.1"/>
    <property type="molecule type" value="Genomic_DNA"/>
</dbReference>
<organism evidence="2 3">
    <name type="scientific">Paenibacillus sedimenti</name>
    <dbReference type="NCBI Taxonomy" id="2770274"/>
    <lineage>
        <taxon>Bacteria</taxon>
        <taxon>Bacillati</taxon>
        <taxon>Bacillota</taxon>
        <taxon>Bacilli</taxon>
        <taxon>Bacillales</taxon>
        <taxon>Paenibacillaceae</taxon>
        <taxon>Paenibacillus</taxon>
    </lineage>
</organism>
<protein>
    <submittedName>
        <fullName evidence="2">DinB family protein</fullName>
    </submittedName>
</protein>
<dbReference type="InterPro" id="IPR034660">
    <property type="entry name" value="DinB/YfiT-like"/>
</dbReference>
<evidence type="ECO:0000313" key="2">
    <source>
        <dbReference type="EMBL" id="MBD0380777.1"/>
    </source>
</evidence>
<feature type="domain" description="DinB-like" evidence="1">
    <location>
        <begin position="33"/>
        <end position="165"/>
    </location>
</feature>